<dbReference type="EMBL" id="CPZF01000005">
    <property type="protein sequence ID" value="CNF78366.1"/>
    <property type="molecule type" value="Genomic_DNA"/>
</dbReference>
<sequence length="57" mass="6448">MLLRQGRQLFDRPKLFGVAARQQTNNKSVGNRFEQHLCCPKGEPKGQGSLIPMSLHK</sequence>
<organism evidence="1 2">
    <name type="scientific">Yersinia enterocolitica</name>
    <dbReference type="NCBI Taxonomy" id="630"/>
    <lineage>
        <taxon>Bacteria</taxon>
        <taxon>Pseudomonadati</taxon>
        <taxon>Pseudomonadota</taxon>
        <taxon>Gammaproteobacteria</taxon>
        <taxon>Enterobacterales</taxon>
        <taxon>Yersiniaceae</taxon>
        <taxon>Yersinia</taxon>
    </lineage>
</organism>
<reference evidence="1 2" key="1">
    <citation type="submission" date="2015-03" db="EMBL/GenBank/DDBJ databases">
        <authorList>
            <consortium name="Pathogen Informatics"/>
            <person name="Murphy D."/>
        </authorList>
    </citation>
    <scope>NUCLEOTIDE SEQUENCE [LARGE SCALE GENOMIC DNA]</scope>
    <source>
        <strain evidence="1 2">IP27818</strain>
    </source>
</reference>
<evidence type="ECO:0000313" key="1">
    <source>
        <dbReference type="EMBL" id="CNF78366.1"/>
    </source>
</evidence>
<dbReference type="Proteomes" id="UP000041356">
    <property type="component" value="Unassembled WGS sequence"/>
</dbReference>
<dbReference type="AlphaFoldDB" id="A0A9P1V1E5"/>
<gene>
    <name evidence="1" type="ORF">ERS137939_02403</name>
</gene>
<accession>A0A9P1V1E5</accession>
<comment type="caution">
    <text evidence="1">The sequence shown here is derived from an EMBL/GenBank/DDBJ whole genome shotgun (WGS) entry which is preliminary data.</text>
</comment>
<proteinExistence type="predicted"/>
<evidence type="ECO:0000313" key="2">
    <source>
        <dbReference type="Proteomes" id="UP000041356"/>
    </source>
</evidence>
<name>A0A9P1V1E5_YEREN</name>
<protein>
    <submittedName>
        <fullName evidence="1">Uncharacterized protein</fullName>
    </submittedName>
</protein>